<dbReference type="InterPro" id="IPR016130">
    <property type="entry name" value="Tyr_Pase_AS"/>
</dbReference>
<dbReference type="EMBL" id="JBEUOH010000023">
    <property type="protein sequence ID" value="KAL0861694.1"/>
    <property type="molecule type" value="Genomic_DNA"/>
</dbReference>
<accession>A0ABD0SFF8</accession>
<dbReference type="EC" id="3.1.3.48" evidence="4"/>
<evidence type="ECO:0000313" key="18">
    <source>
        <dbReference type="EMBL" id="KAL0861694.1"/>
    </source>
</evidence>
<dbReference type="PANTHER" id="PTHR23339">
    <property type="entry name" value="TYROSINE SPECIFIC PROTEIN PHOSPHATASE AND DUAL SPECIFICITY PROTEIN PHOSPHATASE"/>
    <property type="match status" value="1"/>
</dbReference>
<dbReference type="GO" id="GO:0004722">
    <property type="term" value="F:protein serine/threonine phosphatase activity"/>
    <property type="evidence" value="ECO:0007669"/>
    <property type="project" value="UniProtKB-EC"/>
</dbReference>
<evidence type="ECO:0000256" key="2">
    <source>
        <dbReference type="ARBA" id="ARBA00004514"/>
    </source>
</evidence>
<evidence type="ECO:0000313" key="17">
    <source>
        <dbReference type="EMBL" id="KAL0812078.1"/>
    </source>
</evidence>
<comment type="similarity">
    <text evidence="3">Belongs to the protein-tyrosine phosphatase family. Non-receptor class dual specificity subfamily.</text>
</comment>
<dbReference type="GO" id="GO:0005634">
    <property type="term" value="C:nucleus"/>
    <property type="evidence" value="ECO:0007669"/>
    <property type="project" value="UniProtKB-SubCell"/>
</dbReference>
<dbReference type="InterPro" id="IPR003595">
    <property type="entry name" value="Tyr_Pase_cat"/>
</dbReference>
<reference evidence="19 20" key="1">
    <citation type="submission" date="2024-06" db="EMBL/GenBank/DDBJ databases">
        <title>A chromosome-level genome assembly of beet webworm, Loxostege sticticalis.</title>
        <authorList>
            <person name="Zhang Y."/>
        </authorList>
    </citation>
    <scope>NUCLEOTIDE SEQUENCE [LARGE SCALE GENOMIC DNA]</scope>
    <source>
        <strain evidence="18">AQ026</strain>
        <strain evidence="17">AQ028</strain>
        <tissue evidence="17">Male pupae</tissue>
        <tissue evidence="18">Whole body</tissue>
    </source>
</reference>
<keyword evidence="6" id="KW-0963">Cytoplasm</keyword>
<dbReference type="InterPro" id="IPR050561">
    <property type="entry name" value="PTP"/>
</dbReference>
<comment type="catalytic activity">
    <reaction evidence="11">
        <text>O-phospho-L-threonyl-[protein] + H2O = L-threonyl-[protein] + phosphate</text>
        <dbReference type="Rhea" id="RHEA:47004"/>
        <dbReference type="Rhea" id="RHEA-COMP:11060"/>
        <dbReference type="Rhea" id="RHEA-COMP:11605"/>
        <dbReference type="ChEBI" id="CHEBI:15377"/>
        <dbReference type="ChEBI" id="CHEBI:30013"/>
        <dbReference type="ChEBI" id="CHEBI:43474"/>
        <dbReference type="ChEBI" id="CHEBI:61977"/>
        <dbReference type="EC" id="3.1.3.16"/>
    </reaction>
</comment>
<evidence type="ECO:0000256" key="12">
    <source>
        <dbReference type="ARBA" id="ARBA00053915"/>
    </source>
</evidence>
<evidence type="ECO:0000256" key="5">
    <source>
        <dbReference type="ARBA" id="ARBA00013081"/>
    </source>
</evidence>
<gene>
    <name evidence="18" type="ORF">ABMA27_009177</name>
    <name evidence="17" type="ORF">ABMA28_009465</name>
</gene>
<dbReference type="AlphaFoldDB" id="A0ABD0SFF8"/>
<dbReference type="FunFam" id="3.90.190.10:FF:000063">
    <property type="entry name" value="Dual specificity phosphatase 23"/>
    <property type="match status" value="1"/>
</dbReference>
<evidence type="ECO:0000313" key="20">
    <source>
        <dbReference type="Proteomes" id="UP001549921"/>
    </source>
</evidence>
<dbReference type="InterPro" id="IPR029021">
    <property type="entry name" value="Prot-tyrosine_phosphatase-like"/>
</dbReference>
<dbReference type="PROSITE" id="PS50054">
    <property type="entry name" value="TYR_PHOSPHATASE_DUAL"/>
    <property type="match status" value="1"/>
</dbReference>
<evidence type="ECO:0000256" key="1">
    <source>
        <dbReference type="ARBA" id="ARBA00004123"/>
    </source>
</evidence>
<evidence type="ECO:0000256" key="11">
    <source>
        <dbReference type="ARBA" id="ARBA00048336"/>
    </source>
</evidence>
<dbReference type="EMBL" id="JBEDNZ010000023">
    <property type="protein sequence ID" value="KAL0812078.1"/>
    <property type="molecule type" value="Genomic_DNA"/>
</dbReference>
<organism evidence="17 20">
    <name type="scientific">Loxostege sticticalis</name>
    <name type="common">Beet webworm moth</name>
    <dbReference type="NCBI Taxonomy" id="481309"/>
    <lineage>
        <taxon>Eukaryota</taxon>
        <taxon>Metazoa</taxon>
        <taxon>Ecdysozoa</taxon>
        <taxon>Arthropoda</taxon>
        <taxon>Hexapoda</taxon>
        <taxon>Insecta</taxon>
        <taxon>Pterygota</taxon>
        <taxon>Neoptera</taxon>
        <taxon>Endopterygota</taxon>
        <taxon>Lepidoptera</taxon>
        <taxon>Glossata</taxon>
        <taxon>Ditrysia</taxon>
        <taxon>Pyraloidea</taxon>
        <taxon>Crambidae</taxon>
        <taxon>Pyraustinae</taxon>
        <taxon>Loxostege</taxon>
    </lineage>
</organism>
<evidence type="ECO:0000259" key="16">
    <source>
        <dbReference type="PROSITE" id="PS50056"/>
    </source>
</evidence>
<proteinExistence type="inferred from homology"/>
<evidence type="ECO:0000256" key="7">
    <source>
        <dbReference type="ARBA" id="ARBA00022801"/>
    </source>
</evidence>
<keyword evidence="9" id="KW-0539">Nucleus</keyword>
<evidence type="ECO:0000256" key="4">
    <source>
        <dbReference type="ARBA" id="ARBA00013064"/>
    </source>
</evidence>
<evidence type="ECO:0000256" key="3">
    <source>
        <dbReference type="ARBA" id="ARBA00008601"/>
    </source>
</evidence>
<dbReference type="InterPro" id="IPR057023">
    <property type="entry name" value="PTP-SAK"/>
</dbReference>
<dbReference type="Pfam" id="PF22784">
    <property type="entry name" value="PTP-SAK"/>
    <property type="match status" value="1"/>
</dbReference>
<dbReference type="Gene3D" id="3.90.190.10">
    <property type="entry name" value="Protein tyrosine phosphatase superfamily"/>
    <property type="match status" value="1"/>
</dbReference>
<evidence type="ECO:0000256" key="8">
    <source>
        <dbReference type="ARBA" id="ARBA00022912"/>
    </source>
</evidence>
<evidence type="ECO:0000256" key="13">
    <source>
        <dbReference type="ARBA" id="ARBA00068789"/>
    </source>
</evidence>
<comment type="function">
    <text evidence="12">Protein phosphatase that mediates dephosphorylation of proteins phosphorylated on Tyr and Ser/Thr residues. In vitro, it can dephosphorylate p44-ERK1 (MAPK3) but not p54 SAPK-beta (MAPK10) in vitro. Able to enhance activation of JNK and p38 (MAPK14).</text>
</comment>
<evidence type="ECO:0000313" key="19">
    <source>
        <dbReference type="Proteomes" id="UP001549920"/>
    </source>
</evidence>
<name>A0ABD0SFF8_LOXSC</name>
<evidence type="ECO:0000256" key="10">
    <source>
        <dbReference type="ARBA" id="ARBA00047761"/>
    </source>
</evidence>
<evidence type="ECO:0000259" key="15">
    <source>
        <dbReference type="PROSITE" id="PS50054"/>
    </source>
</evidence>
<dbReference type="GO" id="GO:0005829">
    <property type="term" value="C:cytosol"/>
    <property type="evidence" value="ECO:0007669"/>
    <property type="project" value="UniProtKB-SubCell"/>
</dbReference>
<feature type="domain" description="Tyrosine-protein phosphatase" evidence="15">
    <location>
        <begin position="64"/>
        <end position="208"/>
    </location>
</feature>
<comment type="catalytic activity">
    <reaction evidence="10">
        <text>O-phospho-L-seryl-[protein] + H2O = L-seryl-[protein] + phosphate</text>
        <dbReference type="Rhea" id="RHEA:20629"/>
        <dbReference type="Rhea" id="RHEA-COMP:9863"/>
        <dbReference type="Rhea" id="RHEA-COMP:11604"/>
        <dbReference type="ChEBI" id="CHEBI:15377"/>
        <dbReference type="ChEBI" id="CHEBI:29999"/>
        <dbReference type="ChEBI" id="CHEBI:43474"/>
        <dbReference type="ChEBI" id="CHEBI:83421"/>
        <dbReference type="EC" id="3.1.3.16"/>
    </reaction>
</comment>
<keyword evidence="19" id="KW-1185">Reference proteome</keyword>
<dbReference type="SUPFAM" id="SSF52799">
    <property type="entry name" value="(Phosphotyrosine protein) phosphatases II"/>
    <property type="match status" value="1"/>
</dbReference>
<keyword evidence="7" id="KW-0378">Hydrolase</keyword>
<evidence type="ECO:0000256" key="9">
    <source>
        <dbReference type="ARBA" id="ARBA00023242"/>
    </source>
</evidence>
<protein>
    <recommendedName>
        <fullName evidence="13">Dual specificity protein phosphatase 23</fullName>
        <ecNumber evidence="5">3.1.3.16</ecNumber>
        <ecNumber evidence="4">3.1.3.48</ecNumber>
    </recommendedName>
    <alternativeName>
        <fullName evidence="14">Low molecular mass dual specificity phosphatase 3</fullName>
    </alternativeName>
</protein>
<dbReference type="SMART" id="SM00404">
    <property type="entry name" value="PTPc_motif"/>
    <property type="match status" value="1"/>
</dbReference>
<dbReference type="InterPro" id="IPR000387">
    <property type="entry name" value="Tyr_Pase_dom"/>
</dbReference>
<dbReference type="Proteomes" id="UP001549921">
    <property type="component" value="Unassembled WGS sequence"/>
</dbReference>
<dbReference type="EC" id="3.1.3.16" evidence="5"/>
<dbReference type="InterPro" id="IPR020422">
    <property type="entry name" value="TYR_PHOSPHATASE_DUAL_dom"/>
</dbReference>
<keyword evidence="8" id="KW-0904">Protein phosphatase</keyword>
<comment type="caution">
    <text evidence="17">The sequence shown here is derived from an EMBL/GenBank/DDBJ whole genome shotgun (WGS) entry which is preliminary data.</text>
</comment>
<evidence type="ECO:0000256" key="6">
    <source>
        <dbReference type="ARBA" id="ARBA00022490"/>
    </source>
</evidence>
<evidence type="ECO:0000256" key="14">
    <source>
        <dbReference type="ARBA" id="ARBA00081937"/>
    </source>
</evidence>
<comment type="subcellular location">
    <subcellularLocation>
        <location evidence="2">Cytoplasm</location>
        <location evidence="2">Cytosol</location>
    </subcellularLocation>
    <subcellularLocation>
        <location evidence="1">Nucleus</location>
    </subcellularLocation>
</comment>
<sequence length="236" mass="26876">MSVNTDQSEMGEETYTVYTRMEEITEQEDRHLAGAKKEIRNDLTVIIPENPFPEIEVDAYPPLKFSWVIPKKLAAMAFPRNKENLKFLTNQGITHLVTLTAGKKPPVDDIARLRWTEVPVEEFEVPTVDDVKKFIEVCKRADKNGEVMGIHCRQGRGRSGIMLACYLVHFHRFLPDQAMNAIRMIRPGSIDAEEHEEAVGKYFMYLTEDNPVKFGVSGEVMEEFVAAAKEATKKVD</sequence>
<feature type="domain" description="Tyrosine specific protein phosphatases" evidence="16">
    <location>
        <begin position="132"/>
        <end position="197"/>
    </location>
</feature>
<dbReference type="Proteomes" id="UP001549920">
    <property type="component" value="Unassembled WGS sequence"/>
</dbReference>
<dbReference type="PROSITE" id="PS50056">
    <property type="entry name" value="TYR_PHOSPHATASE_2"/>
    <property type="match status" value="1"/>
</dbReference>
<dbReference type="PROSITE" id="PS00383">
    <property type="entry name" value="TYR_PHOSPHATASE_1"/>
    <property type="match status" value="1"/>
</dbReference>
<dbReference type="GO" id="GO:0004725">
    <property type="term" value="F:protein tyrosine phosphatase activity"/>
    <property type="evidence" value="ECO:0007669"/>
    <property type="project" value="UniProtKB-EC"/>
</dbReference>